<gene>
    <name evidence="7 9" type="primary">pgi</name>
    <name evidence="9" type="ORF">CCON33237_1355</name>
</gene>
<dbReference type="InterPro" id="IPR018189">
    <property type="entry name" value="Phosphoglucose_isomerase_CS"/>
</dbReference>
<name>A0A0M4SC95_9BACT</name>
<evidence type="ECO:0000256" key="4">
    <source>
        <dbReference type="ARBA" id="ARBA00023152"/>
    </source>
</evidence>
<dbReference type="CDD" id="cd05016">
    <property type="entry name" value="SIS_PGI_2"/>
    <property type="match status" value="1"/>
</dbReference>
<proteinExistence type="inferred from homology"/>
<accession>A0A0M4SC95</accession>
<feature type="active site" evidence="7">
    <location>
        <position position="397"/>
    </location>
</feature>
<evidence type="ECO:0000256" key="5">
    <source>
        <dbReference type="ARBA" id="ARBA00023235"/>
    </source>
</evidence>
<dbReference type="Pfam" id="PF00342">
    <property type="entry name" value="PGI"/>
    <property type="match status" value="1"/>
</dbReference>
<evidence type="ECO:0000313" key="10">
    <source>
        <dbReference type="Proteomes" id="UP000066049"/>
    </source>
</evidence>
<dbReference type="EMBL" id="CP012541">
    <property type="protein sequence ID" value="ALF48010.1"/>
    <property type="molecule type" value="Genomic_DNA"/>
</dbReference>
<dbReference type="GO" id="GO:0051156">
    <property type="term" value="P:glucose 6-phosphate metabolic process"/>
    <property type="evidence" value="ECO:0007669"/>
    <property type="project" value="TreeGrafter"/>
</dbReference>
<feature type="active site" evidence="7">
    <location>
        <position position="282"/>
    </location>
</feature>
<comment type="subcellular location">
    <subcellularLocation>
        <location evidence="7">Cytoplasm</location>
    </subcellularLocation>
</comment>
<dbReference type="Gene3D" id="3.40.50.10490">
    <property type="entry name" value="Glucose-6-phosphate isomerase like protein, domain 1"/>
    <property type="match status" value="2"/>
</dbReference>
<dbReference type="InterPro" id="IPR035476">
    <property type="entry name" value="SIS_PGI_1"/>
</dbReference>
<comment type="pathway">
    <text evidence="1 7 8">Carbohydrate degradation; glycolysis; D-glyceraldehyde 3-phosphate and glycerone phosphate from D-glucose: step 2/4.</text>
</comment>
<comment type="similarity">
    <text evidence="2 7 8">Belongs to the GPI family.</text>
</comment>
<reference evidence="10" key="1">
    <citation type="submission" date="2015-08" db="EMBL/GenBank/DDBJ databases">
        <title>Comparative genomics of the Campylobacter concisus group.</title>
        <authorList>
            <person name="Miller W.G."/>
            <person name="Yee E."/>
            <person name="Chapman M.H."/>
            <person name="Huynh S."/>
            <person name="Bono J.L."/>
            <person name="On S.L.W."/>
            <person name="St Leger J."/>
            <person name="Foster G."/>
            <person name="Parker C.T."/>
        </authorList>
    </citation>
    <scope>NUCLEOTIDE SEQUENCE [LARGE SCALE GENOMIC DNA]</scope>
    <source>
        <strain evidence="10">ATCC 33237</strain>
    </source>
</reference>
<dbReference type="EC" id="5.3.1.9" evidence="7"/>
<sequence>MIETSFKFNFASSDVIDSYAKRINDEYESGEIGYYHLPVLGQNLLGEIEEYEKGLAHIKNVVLVGIGGSSLGVKALKSMLDSTKEIKRELSFLDNVDPCSYKSTLDGLNFDETLFIISSKSGNTIETITIFKCLLDDFKPKNLGKNFLIITDPGTNLENFAKENGIKFFNIPKNVGGRFSVLSAIGLVPLGICGYDIKALLEGALACKKQYIEQKDSSIVAKAYHYATSRNASINVIFSYCDRFFEFNDWYVQLWAESLGKKRGYKRVGLTPVGLVGSRDQHSFLQLIMDGVKDKSVTFIKIKDHASDKTIPNFSLKGLEECDFVAGLSLNELINLQCDATAMALVQEGISVDTITLERLDEFHAGWLIFYYELLTSATGIMLGINTYDQPGVEIGKRILKTMLLK</sequence>
<evidence type="ECO:0000256" key="3">
    <source>
        <dbReference type="ARBA" id="ARBA00022432"/>
    </source>
</evidence>
<dbReference type="GO" id="GO:0006096">
    <property type="term" value="P:glycolytic process"/>
    <property type="evidence" value="ECO:0007669"/>
    <property type="project" value="UniProtKB-UniRule"/>
</dbReference>
<dbReference type="GO" id="GO:0097367">
    <property type="term" value="F:carbohydrate derivative binding"/>
    <property type="evidence" value="ECO:0007669"/>
    <property type="project" value="InterPro"/>
</dbReference>
<dbReference type="Proteomes" id="UP000066049">
    <property type="component" value="Chromosome"/>
</dbReference>
<dbReference type="RefSeq" id="WP_054196957.1">
    <property type="nucleotide sequence ID" value="NZ_CABMKQ010000009.1"/>
</dbReference>
<feature type="active site" description="Proton donor" evidence="7">
    <location>
        <position position="257"/>
    </location>
</feature>
<dbReference type="PATRIC" id="fig|199.248.peg.1398"/>
<dbReference type="InterPro" id="IPR046348">
    <property type="entry name" value="SIS_dom_sf"/>
</dbReference>
<dbReference type="PANTHER" id="PTHR11469">
    <property type="entry name" value="GLUCOSE-6-PHOSPHATE ISOMERASE"/>
    <property type="match status" value="1"/>
</dbReference>
<keyword evidence="4 7" id="KW-0324">Glycolysis</keyword>
<dbReference type="InterPro" id="IPR035482">
    <property type="entry name" value="SIS_PGI_2"/>
</dbReference>
<dbReference type="KEGG" id="ccoc:CCON33237_1355"/>
<dbReference type="UniPathway" id="UPA00109">
    <property type="reaction ID" value="UER00181"/>
</dbReference>
<comment type="function">
    <text evidence="7">Catalyzes the reversible isomerization of glucose-6-phosphate to fructose-6-phosphate.</text>
</comment>
<dbReference type="GO" id="GO:0004347">
    <property type="term" value="F:glucose-6-phosphate isomerase activity"/>
    <property type="evidence" value="ECO:0007669"/>
    <property type="project" value="UniProtKB-UniRule"/>
</dbReference>
<dbReference type="AlphaFoldDB" id="A0A0M4SC95"/>
<dbReference type="PANTHER" id="PTHR11469:SF1">
    <property type="entry name" value="GLUCOSE-6-PHOSPHATE ISOMERASE"/>
    <property type="match status" value="1"/>
</dbReference>
<dbReference type="HAMAP" id="MF_00473">
    <property type="entry name" value="G6P_isomerase"/>
    <property type="match status" value="1"/>
</dbReference>
<dbReference type="PRINTS" id="PR00662">
    <property type="entry name" value="G6PISOMERASE"/>
</dbReference>
<evidence type="ECO:0000256" key="8">
    <source>
        <dbReference type="RuleBase" id="RU000612"/>
    </source>
</evidence>
<dbReference type="GO" id="GO:0005829">
    <property type="term" value="C:cytosol"/>
    <property type="evidence" value="ECO:0007669"/>
    <property type="project" value="TreeGrafter"/>
</dbReference>
<comment type="pathway">
    <text evidence="7">Carbohydrate biosynthesis; gluconeogenesis.</text>
</comment>
<keyword evidence="5 7" id="KW-0413">Isomerase</keyword>
<dbReference type="GO" id="GO:0048029">
    <property type="term" value="F:monosaccharide binding"/>
    <property type="evidence" value="ECO:0007669"/>
    <property type="project" value="TreeGrafter"/>
</dbReference>
<dbReference type="NCBIfam" id="NF003016">
    <property type="entry name" value="PRK03868.1"/>
    <property type="match status" value="1"/>
</dbReference>
<dbReference type="PROSITE" id="PS00174">
    <property type="entry name" value="P_GLUCOSE_ISOMERASE_2"/>
    <property type="match status" value="1"/>
</dbReference>
<evidence type="ECO:0000256" key="2">
    <source>
        <dbReference type="ARBA" id="ARBA00006604"/>
    </source>
</evidence>
<keyword evidence="3 7" id="KW-0312">Gluconeogenesis</keyword>
<dbReference type="UniPathway" id="UPA00138"/>
<dbReference type="InterPro" id="IPR001672">
    <property type="entry name" value="G6P_Isomerase"/>
</dbReference>
<protein>
    <recommendedName>
        <fullName evidence="7">Glucose-6-phosphate isomerase</fullName>
        <shortName evidence="7">GPI</shortName>
        <ecNumber evidence="7">5.3.1.9</ecNumber>
    </recommendedName>
    <alternativeName>
        <fullName evidence="7">Phosphoglucose isomerase</fullName>
        <shortName evidence="7">PGI</shortName>
    </alternativeName>
    <alternativeName>
        <fullName evidence="7">Phosphohexose isomerase</fullName>
        <shortName evidence="7">PHI</shortName>
    </alternativeName>
</protein>
<evidence type="ECO:0000256" key="7">
    <source>
        <dbReference type="HAMAP-Rule" id="MF_00473"/>
    </source>
</evidence>
<dbReference type="GO" id="GO:0006094">
    <property type="term" value="P:gluconeogenesis"/>
    <property type="evidence" value="ECO:0007669"/>
    <property type="project" value="UniProtKB-UniRule"/>
</dbReference>
<dbReference type="SUPFAM" id="SSF53697">
    <property type="entry name" value="SIS domain"/>
    <property type="match status" value="1"/>
</dbReference>
<dbReference type="PROSITE" id="PS51463">
    <property type="entry name" value="P_GLUCOSE_ISOMERASE_3"/>
    <property type="match status" value="1"/>
</dbReference>
<evidence type="ECO:0000256" key="1">
    <source>
        <dbReference type="ARBA" id="ARBA00004926"/>
    </source>
</evidence>
<dbReference type="GeneID" id="28663032"/>
<organism evidence="9 10">
    <name type="scientific">Campylobacter concisus</name>
    <dbReference type="NCBI Taxonomy" id="199"/>
    <lineage>
        <taxon>Bacteria</taxon>
        <taxon>Pseudomonadati</taxon>
        <taxon>Campylobacterota</taxon>
        <taxon>Epsilonproteobacteria</taxon>
        <taxon>Campylobacterales</taxon>
        <taxon>Campylobacteraceae</taxon>
        <taxon>Campylobacter</taxon>
    </lineage>
</organism>
<dbReference type="CDD" id="cd05015">
    <property type="entry name" value="SIS_PGI_1"/>
    <property type="match status" value="1"/>
</dbReference>
<evidence type="ECO:0000256" key="6">
    <source>
        <dbReference type="ARBA" id="ARBA00029321"/>
    </source>
</evidence>
<keyword evidence="7" id="KW-0963">Cytoplasm</keyword>
<evidence type="ECO:0000313" key="9">
    <source>
        <dbReference type="EMBL" id="ALF48010.1"/>
    </source>
</evidence>
<comment type="catalytic activity">
    <reaction evidence="6 7 8">
        <text>alpha-D-glucose 6-phosphate = beta-D-fructose 6-phosphate</text>
        <dbReference type="Rhea" id="RHEA:11816"/>
        <dbReference type="ChEBI" id="CHEBI:57634"/>
        <dbReference type="ChEBI" id="CHEBI:58225"/>
        <dbReference type="EC" id="5.3.1.9"/>
    </reaction>
</comment>